<dbReference type="NCBIfam" id="NF041200">
    <property type="entry name" value="mob_BfmA_Nterm"/>
    <property type="match status" value="1"/>
</dbReference>
<protein>
    <submittedName>
        <fullName evidence="1">Uncharacterized protein</fullName>
    </submittedName>
</protein>
<evidence type="ECO:0000313" key="2">
    <source>
        <dbReference type="Proteomes" id="UP000305517"/>
    </source>
</evidence>
<accession>A0A5R8WJD7</accession>
<evidence type="ECO:0000313" key="1">
    <source>
        <dbReference type="EMBL" id="TLM88723.1"/>
    </source>
</evidence>
<dbReference type="Proteomes" id="UP000305517">
    <property type="component" value="Unassembled WGS sequence"/>
</dbReference>
<gene>
    <name evidence="1" type="ORF">FDY95_23090</name>
</gene>
<comment type="caution">
    <text evidence="1">The sequence shown here is derived from an EMBL/GenBank/DDBJ whole genome shotgun (WGS) entry which is preliminary data.</text>
</comment>
<keyword evidence="2" id="KW-1185">Reference proteome</keyword>
<organism evidence="1 2">
    <name type="scientific">Hymenobacter jeollabukensis</name>
    <dbReference type="NCBI Taxonomy" id="2025313"/>
    <lineage>
        <taxon>Bacteria</taxon>
        <taxon>Pseudomonadati</taxon>
        <taxon>Bacteroidota</taxon>
        <taxon>Cytophagia</taxon>
        <taxon>Cytophagales</taxon>
        <taxon>Hymenobacteraceae</taxon>
        <taxon>Hymenobacter</taxon>
    </lineage>
</organism>
<sequence>MPPKQPAVRVTPGTHRKATAAADELDLTLQEYADAAIAYFADRGLNPVDARVREGTLIMSQIKKLGDRVFSYLQEQERTLLLTLLETVVRTLVEVGATRRTVELLASQDQEEFAALRKRNNAAIDKDVETILSGVKRPGQRGEKGEKKQN</sequence>
<proteinExistence type="predicted"/>
<dbReference type="EMBL" id="VAJM01000016">
    <property type="protein sequence ID" value="TLM88723.1"/>
    <property type="molecule type" value="Genomic_DNA"/>
</dbReference>
<name>A0A5R8WJD7_9BACT</name>
<dbReference type="OrthoDB" id="880491at2"/>
<dbReference type="AlphaFoldDB" id="A0A5R8WJD7"/>
<dbReference type="InterPro" id="IPR048012">
    <property type="entry name" value="BfmA-like_N"/>
</dbReference>
<reference evidence="1 2" key="1">
    <citation type="submission" date="2019-05" db="EMBL/GenBank/DDBJ databases">
        <title>Hymenobacter edaphi sp. nov., isolated from abandoned arsenic-contaminated farmland soil.</title>
        <authorList>
            <person name="Nie L."/>
        </authorList>
    </citation>
    <scope>NUCLEOTIDE SEQUENCE [LARGE SCALE GENOMIC DNA]</scope>
    <source>
        <strain evidence="1 2">1-3-3-8</strain>
    </source>
</reference>
<dbReference type="RefSeq" id="WP_138081567.1">
    <property type="nucleotide sequence ID" value="NZ_VAJM01000016.1"/>
</dbReference>